<dbReference type="AlphaFoldDB" id="A0A9W6LER6"/>
<feature type="chain" id="PRO_5040922784" evidence="2">
    <location>
        <begin position="21"/>
        <end position="72"/>
    </location>
</feature>
<evidence type="ECO:0000313" key="3">
    <source>
        <dbReference type="EMBL" id="GLI39811.1"/>
    </source>
</evidence>
<reference evidence="3" key="1">
    <citation type="submission" date="2022-12" db="EMBL/GenBank/DDBJ databases">
        <title>Reference genome sequencing for broad-spectrum identification of bacterial and archaeal isolates by mass spectrometry.</title>
        <authorList>
            <person name="Sekiguchi Y."/>
            <person name="Tourlousse D.M."/>
        </authorList>
    </citation>
    <scope>NUCLEOTIDE SEQUENCE</scope>
    <source>
        <strain evidence="3">H2</strain>
    </source>
</reference>
<keyword evidence="1" id="KW-1133">Transmembrane helix</keyword>
<dbReference type="EMBL" id="BSDS01000002">
    <property type="protein sequence ID" value="GLI39811.1"/>
    <property type="molecule type" value="Genomic_DNA"/>
</dbReference>
<keyword evidence="1" id="KW-0472">Membrane</keyword>
<gene>
    <name evidence="3" type="ORF">GHYDROH2_33120</name>
</gene>
<dbReference type="Proteomes" id="UP001144352">
    <property type="component" value="Unassembled WGS sequence"/>
</dbReference>
<evidence type="ECO:0000313" key="4">
    <source>
        <dbReference type="Proteomes" id="UP001144352"/>
    </source>
</evidence>
<proteinExistence type="predicted"/>
<keyword evidence="1" id="KW-0812">Transmembrane</keyword>
<evidence type="ECO:0000256" key="1">
    <source>
        <dbReference type="SAM" id="Phobius"/>
    </source>
</evidence>
<name>A0A9W6LER6_9BACT</name>
<keyword evidence="4" id="KW-1185">Reference proteome</keyword>
<protein>
    <submittedName>
        <fullName evidence="3">Uncharacterized protein</fullName>
    </submittedName>
</protein>
<dbReference type="RefSeq" id="WP_214184644.1">
    <property type="nucleotide sequence ID" value="NZ_BSDS01000002.1"/>
</dbReference>
<keyword evidence="2" id="KW-0732">Signal</keyword>
<feature type="signal peptide" evidence="2">
    <location>
        <begin position="1"/>
        <end position="20"/>
    </location>
</feature>
<feature type="transmembrane region" description="Helical" evidence="1">
    <location>
        <begin position="36"/>
        <end position="56"/>
    </location>
</feature>
<accession>A0A9W6LER6</accession>
<comment type="caution">
    <text evidence="3">The sequence shown here is derived from an EMBL/GenBank/DDBJ whole genome shotgun (WGS) entry which is preliminary data.</text>
</comment>
<evidence type="ECO:0000256" key="2">
    <source>
        <dbReference type="SAM" id="SignalP"/>
    </source>
</evidence>
<organism evidence="3 4">
    <name type="scientific">Geobacter hydrogenophilus</name>
    <dbReference type="NCBI Taxonomy" id="40983"/>
    <lineage>
        <taxon>Bacteria</taxon>
        <taxon>Pseudomonadati</taxon>
        <taxon>Thermodesulfobacteriota</taxon>
        <taxon>Desulfuromonadia</taxon>
        <taxon>Geobacterales</taxon>
        <taxon>Geobacteraceae</taxon>
        <taxon>Geobacter</taxon>
    </lineage>
</organism>
<sequence length="72" mass="7018">MKAIANALIVTIATASSALAASGAAADEGGFLAPLFLALGAAVIAFQTIPAIVLLGSMVKGLFSGKEEASAR</sequence>